<protein>
    <submittedName>
        <fullName evidence="3">Uncharacterized protein</fullName>
    </submittedName>
</protein>
<dbReference type="InterPro" id="IPR012349">
    <property type="entry name" value="Split_barrel_FMN-bd"/>
</dbReference>
<dbReference type="AlphaFoldDB" id="A0A250XNQ4"/>
<keyword evidence="4" id="KW-1185">Reference proteome</keyword>
<dbReference type="GO" id="GO:0005737">
    <property type="term" value="C:cytoplasm"/>
    <property type="evidence" value="ECO:0007669"/>
    <property type="project" value="UniProtKB-ARBA"/>
</dbReference>
<feature type="domain" description="DUF2470" evidence="1">
    <location>
        <begin position="228"/>
        <end position="300"/>
    </location>
</feature>
<dbReference type="PANTHER" id="PTHR13343:SF24">
    <property type="entry name" value="OS07G0573800 PROTEIN"/>
    <property type="match status" value="1"/>
</dbReference>
<dbReference type="EMBL" id="BEGY01000131">
    <property type="protein sequence ID" value="GAX84646.1"/>
    <property type="molecule type" value="Genomic_DNA"/>
</dbReference>
<name>A0A250XNQ4_9CHLO</name>
<dbReference type="InterPro" id="IPR055343">
    <property type="entry name" value="CREG_beta-barrel"/>
</dbReference>
<organism evidence="3 4">
    <name type="scientific">Chlamydomonas eustigma</name>
    <dbReference type="NCBI Taxonomy" id="1157962"/>
    <lineage>
        <taxon>Eukaryota</taxon>
        <taxon>Viridiplantae</taxon>
        <taxon>Chlorophyta</taxon>
        <taxon>core chlorophytes</taxon>
        <taxon>Chlorophyceae</taxon>
        <taxon>CS clade</taxon>
        <taxon>Chlamydomonadales</taxon>
        <taxon>Chlamydomonadaceae</taxon>
        <taxon>Chlamydomonas</taxon>
    </lineage>
</organism>
<dbReference type="InterPro" id="IPR037119">
    <property type="entry name" value="Haem_oxidase_HugZ-like_sf"/>
</dbReference>
<accession>A0A250XNQ4</accession>
<dbReference type="STRING" id="1157962.A0A250XNQ4"/>
<evidence type="ECO:0000259" key="1">
    <source>
        <dbReference type="Pfam" id="PF10615"/>
    </source>
</evidence>
<dbReference type="Gene3D" id="2.30.110.10">
    <property type="entry name" value="Electron Transport, Fmn-binding Protein, Chain A"/>
    <property type="match status" value="1"/>
</dbReference>
<dbReference type="Pfam" id="PF10615">
    <property type="entry name" value="DUF2470"/>
    <property type="match status" value="1"/>
</dbReference>
<proteinExistence type="predicted"/>
<dbReference type="SUPFAM" id="SSF50475">
    <property type="entry name" value="FMN-binding split barrel"/>
    <property type="match status" value="1"/>
</dbReference>
<dbReference type="InterPro" id="IPR019595">
    <property type="entry name" value="DUF2470"/>
</dbReference>
<feature type="domain" description="CREG-like beta-barrel" evidence="2">
    <location>
        <begin position="70"/>
        <end position="215"/>
    </location>
</feature>
<dbReference type="Pfam" id="PF13883">
    <property type="entry name" value="CREG_beta-barrel"/>
    <property type="match status" value="1"/>
</dbReference>
<evidence type="ECO:0000313" key="3">
    <source>
        <dbReference type="EMBL" id="GAX84646.1"/>
    </source>
</evidence>
<gene>
    <name evidence="3" type="ORF">CEUSTIGMA_g12067.t1</name>
</gene>
<dbReference type="OrthoDB" id="2138282at2759"/>
<dbReference type="PANTHER" id="PTHR13343">
    <property type="entry name" value="CREG1 PROTEIN"/>
    <property type="match status" value="1"/>
</dbReference>
<dbReference type="Proteomes" id="UP000232323">
    <property type="component" value="Unassembled WGS sequence"/>
</dbReference>
<dbReference type="Gene3D" id="3.20.180.10">
    <property type="entry name" value="PNP-oxidase-like"/>
    <property type="match status" value="1"/>
</dbReference>
<comment type="caution">
    <text evidence="3">The sequence shown here is derived from an EMBL/GenBank/DDBJ whole genome shotgun (WGS) entry which is preliminary data.</text>
</comment>
<evidence type="ECO:0000259" key="2">
    <source>
        <dbReference type="Pfam" id="PF13883"/>
    </source>
</evidence>
<sequence length="315" mass="34758">MNLSSLHNVTKLRAFAAGRNHCVILPIVRRAAGMATQATPTVPEVYTTSEDPEVLAFQQHQKTAARPSPAEDARTMMGLARFGVLSTVSVREDARGLPLGSVVEFAVDGSGSPIFAVSSLSSHTRDLKEDGRASLTVMAPGFQGVKDSRFTLQGRVRQVEDEDKGPLRQAFLTKYPDAFWVDFQDFKWFIMDEIAVGRYNGGFAMAKKLTPEEYSSARMDPVSPFSVPVCSHMNFDHKDDMKAMIRHYVGMQVEDVTMLDLDRLGINFDVKFKDQAFKLRLPYPQPVEDRKAIKEAIVTMTRAAASTASAGSSNA</sequence>
<evidence type="ECO:0000313" key="4">
    <source>
        <dbReference type="Proteomes" id="UP000232323"/>
    </source>
</evidence>
<reference evidence="3 4" key="1">
    <citation type="submission" date="2017-08" db="EMBL/GenBank/DDBJ databases">
        <title>Acidophilic green algal genome provides insights into adaptation to an acidic environment.</title>
        <authorList>
            <person name="Hirooka S."/>
            <person name="Hirose Y."/>
            <person name="Kanesaki Y."/>
            <person name="Higuchi S."/>
            <person name="Fujiwara T."/>
            <person name="Onuma R."/>
            <person name="Era A."/>
            <person name="Ohbayashi R."/>
            <person name="Uzuka A."/>
            <person name="Nozaki H."/>
            <person name="Yoshikawa H."/>
            <person name="Miyagishima S.Y."/>
        </authorList>
    </citation>
    <scope>NUCLEOTIDE SEQUENCE [LARGE SCALE GENOMIC DNA]</scope>
    <source>
        <strain evidence="3 4">NIES-2499</strain>
    </source>
</reference>